<dbReference type="InterPro" id="IPR037962">
    <property type="entry name" value="Neuralized"/>
</dbReference>
<feature type="domain" description="NHR" evidence="2">
    <location>
        <begin position="109"/>
        <end position="270"/>
    </location>
</feature>
<dbReference type="SUPFAM" id="SSF49899">
    <property type="entry name" value="Concanavalin A-like lectins/glucanases"/>
    <property type="match status" value="1"/>
</dbReference>
<dbReference type="Proteomes" id="UP000792457">
    <property type="component" value="Unassembled WGS sequence"/>
</dbReference>
<protein>
    <recommendedName>
        <fullName evidence="2">NHR domain-containing protein</fullName>
    </recommendedName>
</protein>
<dbReference type="PANTHER" id="PTHR12429">
    <property type="entry name" value="NEURALIZED"/>
    <property type="match status" value="1"/>
</dbReference>
<dbReference type="OrthoDB" id="49113at2759"/>
<dbReference type="PANTHER" id="PTHR12429:SF8">
    <property type="entry name" value="NEURALIZED-LIKE PROTEIN 2"/>
    <property type="match status" value="1"/>
</dbReference>
<keyword evidence="4" id="KW-1185">Reference proteome</keyword>
<comment type="caution">
    <text evidence="3">The sequence shown here is derived from an EMBL/GenBank/DDBJ whole genome shotgun (WGS) entry which is preliminary data.</text>
</comment>
<feature type="chain" id="PRO_5035437662" description="NHR domain-containing protein" evidence="1">
    <location>
        <begin position="24"/>
        <end position="270"/>
    </location>
</feature>
<accession>A0A8K0KRI6</accession>
<dbReference type="AlphaFoldDB" id="A0A8K0KRI6"/>
<evidence type="ECO:0000259" key="2">
    <source>
        <dbReference type="PROSITE" id="PS51065"/>
    </source>
</evidence>
<evidence type="ECO:0000256" key="1">
    <source>
        <dbReference type="SAM" id="SignalP"/>
    </source>
</evidence>
<gene>
    <name evidence="3" type="ORF">J437_LFUL016894</name>
</gene>
<dbReference type="CDD" id="cd12887">
    <property type="entry name" value="SPRY_NHR_like"/>
    <property type="match status" value="1"/>
</dbReference>
<dbReference type="InterPro" id="IPR013320">
    <property type="entry name" value="ConA-like_dom_sf"/>
</dbReference>
<dbReference type="Pfam" id="PF07177">
    <property type="entry name" value="Neuralized"/>
    <property type="match status" value="1"/>
</dbReference>
<reference evidence="3" key="2">
    <citation type="submission" date="2017-10" db="EMBL/GenBank/DDBJ databases">
        <title>Ladona fulva Genome sequencing and assembly.</title>
        <authorList>
            <person name="Murali S."/>
            <person name="Richards S."/>
            <person name="Bandaranaike D."/>
            <person name="Bellair M."/>
            <person name="Blankenburg K."/>
            <person name="Chao H."/>
            <person name="Dinh H."/>
            <person name="Doddapaneni H."/>
            <person name="Dugan-Rocha S."/>
            <person name="Elkadiri S."/>
            <person name="Gnanaolivu R."/>
            <person name="Hernandez B."/>
            <person name="Skinner E."/>
            <person name="Javaid M."/>
            <person name="Lee S."/>
            <person name="Li M."/>
            <person name="Ming W."/>
            <person name="Munidasa M."/>
            <person name="Muniz J."/>
            <person name="Nguyen L."/>
            <person name="Hughes D."/>
            <person name="Osuji N."/>
            <person name="Pu L.-L."/>
            <person name="Puazo M."/>
            <person name="Qu C."/>
            <person name="Quiroz J."/>
            <person name="Raj R."/>
            <person name="Weissenberger G."/>
            <person name="Xin Y."/>
            <person name="Zou X."/>
            <person name="Han Y."/>
            <person name="Worley K."/>
            <person name="Muzny D."/>
            <person name="Gibbs R."/>
        </authorList>
    </citation>
    <scope>NUCLEOTIDE SEQUENCE</scope>
    <source>
        <strain evidence="3">Sampled in the wild</strain>
    </source>
</reference>
<dbReference type="InterPro" id="IPR006573">
    <property type="entry name" value="NHR_dom"/>
</dbReference>
<reference evidence="3" key="1">
    <citation type="submission" date="2013-04" db="EMBL/GenBank/DDBJ databases">
        <authorList>
            <person name="Qu J."/>
            <person name="Murali S.C."/>
            <person name="Bandaranaike D."/>
            <person name="Bellair M."/>
            <person name="Blankenburg K."/>
            <person name="Chao H."/>
            <person name="Dinh H."/>
            <person name="Doddapaneni H."/>
            <person name="Downs B."/>
            <person name="Dugan-Rocha S."/>
            <person name="Elkadiri S."/>
            <person name="Gnanaolivu R.D."/>
            <person name="Hernandez B."/>
            <person name="Javaid M."/>
            <person name="Jayaseelan J.C."/>
            <person name="Lee S."/>
            <person name="Li M."/>
            <person name="Ming W."/>
            <person name="Munidasa M."/>
            <person name="Muniz J."/>
            <person name="Nguyen L."/>
            <person name="Ongeri F."/>
            <person name="Osuji N."/>
            <person name="Pu L.-L."/>
            <person name="Puazo M."/>
            <person name="Qu C."/>
            <person name="Quiroz J."/>
            <person name="Raj R."/>
            <person name="Weissenberger G."/>
            <person name="Xin Y."/>
            <person name="Zou X."/>
            <person name="Han Y."/>
            <person name="Richards S."/>
            <person name="Worley K."/>
            <person name="Muzny D."/>
            <person name="Gibbs R."/>
        </authorList>
    </citation>
    <scope>NUCLEOTIDE SEQUENCE</scope>
    <source>
        <strain evidence="3">Sampled in the wild</strain>
    </source>
</reference>
<dbReference type="GO" id="GO:0061630">
    <property type="term" value="F:ubiquitin protein ligase activity"/>
    <property type="evidence" value="ECO:0007669"/>
    <property type="project" value="TreeGrafter"/>
</dbReference>
<sequence length="270" mass="29937">MGSFYRLLLLALFCLSLYPNVSSEGKCSSTASYHSADEDVLEQSSLSFEAMMDKNGEWQTMVTNNLDPSISTNNSNIDVKRTVVERDGKKVLVVTMSLKGNLNERSLPPLKFHSEGAKNVEVFNGGKSAKRIRGTTNKGYGGVLTSRSIRDNELFQVKVDKLLRRYITSIGIGISRKSPHNVDYNEWMTCGTIMLYNNQLYENGSAIKKLKVPNLRFLKVGDQVGVMKKSNGNLHFFVNGQDHGVALSNITYRVHGVLDLYGNAVEASLA</sequence>
<evidence type="ECO:0000313" key="3">
    <source>
        <dbReference type="EMBL" id="KAG8236983.1"/>
    </source>
</evidence>
<dbReference type="SMART" id="SM00588">
    <property type="entry name" value="NEUZ"/>
    <property type="match status" value="1"/>
</dbReference>
<keyword evidence="1" id="KW-0732">Signal</keyword>
<dbReference type="PROSITE" id="PS51065">
    <property type="entry name" value="NHR"/>
    <property type="match status" value="1"/>
</dbReference>
<dbReference type="EMBL" id="KZ309100">
    <property type="protein sequence ID" value="KAG8236983.1"/>
    <property type="molecule type" value="Genomic_DNA"/>
</dbReference>
<organism evidence="3 4">
    <name type="scientific">Ladona fulva</name>
    <name type="common">Scarce chaser dragonfly</name>
    <name type="synonym">Libellula fulva</name>
    <dbReference type="NCBI Taxonomy" id="123851"/>
    <lineage>
        <taxon>Eukaryota</taxon>
        <taxon>Metazoa</taxon>
        <taxon>Ecdysozoa</taxon>
        <taxon>Arthropoda</taxon>
        <taxon>Hexapoda</taxon>
        <taxon>Insecta</taxon>
        <taxon>Pterygota</taxon>
        <taxon>Palaeoptera</taxon>
        <taxon>Odonata</taxon>
        <taxon>Epiprocta</taxon>
        <taxon>Anisoptera</taxon>
        <taxon>Libelluloidea</taxon>
        <taxon>Libellulidae</taxon>
        <taxon>Ladona</taxon>
    </lineage>
</organism>
<feature type="signal peptide" evidence="1">
    <location>
        <begin position="1"/>
        <end position="23"/>
    </location>
</feature>
<dbReference type="Gene3D" id="2.60.120.920">
    <property type="match status" value="1"/>
</dbReference>
<evidence type="ECO:0000313" key="4">
    <source>
        <dbReference type="Proteomes" id="UP000792457"/>
    </source>
</evidence>
<name>A0A8K0KRI6_LADFU</name>
<proteinExistence type="predicted"/>
<dbReference type="InterPro" id="IPR043136">
    <property type="entry name" value="B30.2/SPRY_sf"/>
</dbReference>